<evidence type="ECO:0000256" key="1">
    <source>
        <dbReference type="ARBA" id="ARBA00004141"/>
    </source>
</evidence>
<name>A0ABX1RUX8_9FLAO</name>
<feature type="domain" description="RDD" evidence="6">
    <location>
        <begin position="5"/>
        <end position="122"/>
    </location>
</feature>
<keyword evidence="8" id="KW-1185">Reference proteome</keyword>
<keyword evidence="3 5" id="KW-1133">Transmembrane helix</keyword>
<dbReference type="EMBL" id="JABBHF010000003">
    <property type="protein sequence ID" value="NMH87347.1"/>
    <property type="molecule type" value="Genomic_DNA"/>
</dbReference>
<organism evidence="7 8">
    <name type="scientific">Flavivirga algicola</name>
    <dbReference type="NCBI Taxonomy" id="2729136"/>
    <lineage>
        <taxon>Bacteria</taxon>
        <taxon>Pseudomonadati</taxon>
        <taxon>Bacteroidota</taxon>
        <taxon>Flavobacteriia</taxon>
        <taxon>Flavobacteriales</taxon>
        <taxon>Flavobacteriaceae</taxon>
        <taxon>Flavivirga</taxon>
    </lineage>
</organism>
<accession>A0ABX1RUX8</accession>
<evidence type="ECO:0000256" key="2">
    <source>
        <dbReference type="ARBA" id="ARBA00022692"/>
    </source>
</evidence>
<evidence type="ECO:0000313" key="7">
    <source>
        <dbReference type="EMBL" id="NMH87347.1"/>
    </source>
</evidence>
<reference evidence="7 8" key="1">
    <citation type="submission" date="2020-04" db="EMBL/GenBank/DDBJ databases">
        <title>A Flavivirga sp. nov.</title>
        <authorList>
            <person name="Sun X."/>
        </authorList>
    </citation>
    <scope>NUCLEOTIDE SEQUENCE [LARGE SCALE GENOMIC DNA]</scope>
    <source>
        <strain evidence="7 8">Y03</strain>
    </source>
</reference>
<feature type="transmembrane region" description="Helical" evidence="5">
    <location>
        <begin position="91"/>
        <end position="109"/>
    </location>
</feature>
<keyword evidence="2 5" id="KW-0812">Transmembrane</keyword>
<dbReference type="Proteomes" id="UP000746690">
    <property type="component" value="Unassembled WGS sequence"/>
</dbReference>
<evidence type="ECO:0000256" key="4">
    <source>
        <dbReference type="ARBA" id="ARBA00023136"/>
    </source>
</evidence>
<comment type="subcellular location">
    <subcellularLocation>
        <location evidence="1">Membrane</location>
        <topology evidence="1">Multi-pass membrane protein</topology>
    </subcellularLocation>
</comment>
<evidence type="ECO:0000256" key="5">
    <source>
        <dbReference type="SAM" id="Phobius"/>
    </source>
</evidence>
<dbReference type="InterPro" id="IPR010432">
    <property type="entry name" value="RDD"/>
</dbReference>
<proteinExistence type="predicted"/>
<feature type="transmembrane region" description="Helical" evidence="5">
    <location>
        <begin position="48"/>
        <end position="71"/>
    </location>
</feature>
<feature type="transmembrane region" description="Helical" evidence="5">
    <location>
        <begin position="12"/>
        <end position="36"/>
    </location>
</feature>
<evidence type="ECO:0000259" key="6">
    <source>
        <dbReference type="Pfam" id="PF06271"/>
    </source>
</evidence>
<comment type="caution">
    <text evidence="7">The sequence shown here is derived from an EMBL/GenBank/DDBJ whole genome shotgun (WGS) entry which is preliminary data.</text>
</comment>
<evidence type="ECO:0000313" key="8">
    <source>
        <dbReference type="Proteomes" id="UP000746690"/>
    </source>
</evidence>
<gene>
    <name evidence="7" type="ORF">HHX25_07515</name>
</gene>
<dbReference type="Pfam" id="PF06271">
    <property type="entry name" value="RDD"/>
    <property type="match status" value="1"/>
</dbReference>
<evidence type="ECO:0000256" key="3">
    <source>
        <dbReference type="ARBA" id="ARBA00022989"/>
    </source>
</evidence>
<dbReference type="RefSeq" id="WP_169671745.1">
    <property type="nucleotide sequence ID" value="NZ_JABBHF010000003.1"/>
</dbReference>
<sequence length="137" mass="15703">MEDKYAQIFTRIKAAFIDSIVMVVLMYAATEILNLFETIPNYVRISVFIFICLVYEPILVSSFGATVGHFFSDIVVKRENNEQRNILLPKAIIRFIFKFCLGWISLLTISGHEKRKAIHDHVGGSVVLKYRTTQKDG</sequence>
<protein>
    <submittedName>
        <fullName evidence="7">RDD family protein</fullName>
    </submittedName>
</protein>
<keyword evidence="4 5" id="KW-0472">Membrane</keyword>